<dbReference type="AlphaFoldDB" id="A0A6B0SQG7"/>
<dbReference type="Proteomes" id="UP000471521">
    <property type="component" value="Unassembled WGS sequence"/>
</dbReference>
<feature type="compositionally biased region" description="Basic and acidic residues" evidence="1">
    <location>
        <begin position="1"/>
        <end position="19"/>
    </location>
</feature>
<name>A0A6B0SQG7_9EURY</name>
<dbReference type="InterPro" id="IPR055927">
    <property type="entry name" value="DUF7504"/>
</dbReference>
<evidence type="ECO:0000256" key="1">
    <source>
        <dbReference type="SAM" id="MobiDB-lite"/>
    </source>
</evidence>
<organism evidence="2 3">
    <name type="scientific">Halobacterium bonnevillei</name>
    <dbReference type="NCBI Taxonomy" id="2692200"/>
    <lineage>
        <taxon>Archaea</taxon>
        <taxon>Methanobacteriati</taxon>
        <taxon>Methanobacteriota</taxon>
        <taxon>Stenosarchaea group</taxon>
        <taxon>Halobacteria</taxon>
        <taxon>Halobacteriales</taxon>
        <taxon>Halobacteriaceae</taxon>
        <taxon>Halobacterium</taxon>
    </lineage>
</organism>
<evidence type="ECO:0008006" key="4">
    <source>
        <dbReference type="Google" id="ProtNLM"/>
    </source>
</evidence>
<dbReference type="EMBL" id="WUUU01000156">
    <property type="protein sequence ID" value="MXR21821.1"/>
    <property type="molecule type" value="Genomic_DNA"/>
</dbReference>
<proteinExistence type="predicted"/>
<feature type="region of interest" description="Disordered" evidence="1">
    <location>
        <begin position="1"/>
        <end position="22"/>
    </location>
</feature>
<protein>
    <recommendedName>
        <fullName evidence="4">KaiC-like domain-containing protein</fullName>
    </recommendedName>
</protein>
<gene>
    <name evidence="2" type="ORF">GRX66_14855</name>
</gene>
<evidence type="ECO:0000313" key="2">
    <source>
        <dbReference type="EMBL" id="MXR21821.1"/>
    </source>
</evidence>
<keyword evidence="3" id="KW-1185">Reference proteome</keyword>
<dbReference type="RefSeq" id="WP_159527256.1">
    <property type="nucleotide sequence ID" value="NZ_WUUU01000156.1"/>
</dbReference>
<accession>A0A6B0SQG7</accession>
<evidence type="ECO:0000313" key="3">
    <source>
        <dbReference type="Proteomes" id="UP000471521"/>
    </source>
</evidence>
<comment type="caution">
    <text evidence="2">The sequence shown here is derived from an EMBL/GenBank/DDBJ whole genome shotgun (WGS) entry which is preliminary data.</text>
</comment>
<dbReference type="Pfam" id="PF24336">
    <property type="entry name" value="DUF7504"/>
    <property type="match status" value="1"/>
</dbReference>
<sequence length="180" mass="19079">MYDARMGEVARAADRDGETRGPATLVLAPGVSTEGAAACADRLATSDAALVVAFRRHPDDWRAARGDHLPPTWFVTTDPHSDSVRAVADPGDLTGVGIAVSEFLGWLPSNARPAVCVDSLTTLLQYSDTQRTARFLQVLCGRVLAADGTVHCHADPAAHDDAVLDQLATLFDDTVVLDSE</sequence>
<reference evidence="2 3" key="1">
    <citation type="submission" date="2019-12" db="EMBL/GenBank/DDBJ databases">
        <title>Isolation and characterization of three novel carbon monoxide-oxidizing members of Halobacteria from salione crusts and soils.</title>
        <authorList>
            <person name="Myers M.R."/>
            <person name="King G.M."/>
        </authorList>
    </citation>
    <scope>NUCLEOTIDE SEQUENCE [LARGE SCALE GENOMIC DNA]</scope>
    <source>
        <strain evidence="2 3">PCN9</strain>
    </source>
</reference>
<dbReference type="OrthoDB" id="109251at2157"/>